<protein>
    <recommendedName>
        <fullName evidence="5">F-box domain-containing protein</fullName>
    </recommendedName>
</protein>
<feature type="domain" description="F-box protein AT5G49610-like beta-propeller" evidence="2">
    <location>
        <begin position="100"/>
        <end position="292"/>
    </location>
</feature>
<dbReference type="InterPro" id="IPR036047">
    <property type="entry name" value="F-box-like_dom_sf"/>
</dbReference>
<evidence type="ECO:0000259" key="2">
    <source>
        <dbReference type="Pfam" id="PF23635"/>
    </source>
</evidence>
<dbReference type="AlphaFoldDB" id="A0A811NPS1"/>
<dbReference type="InterPro" id="IPR001810">
    <property type="entry name" value="F-box_dom"/>
</dbReference>
<dbReference type="PANTHER" id="PTHR32133">
    <property type="entry name" value="OS07G0120400 PROTEIN"/>
    <property type="match status" value="1"/>
</dbReference>
<reference evidence="3" key="1">
    <citation type="submission" date="2020-10" db="EMBL/GenBank/DDBJ databases">
        <authorList>
            <person name="Han B."/>
            <person name="Lu T."/>
            <person name="Zhao Q."/>
            <person name="Huang X."/>
            <person name="Zhao Y."/>
        </authorList>
    </citation>
    <scope>NUCLEOTIDE SEQUENCE</scope>
</reference>
<feature type="domain" description="F-box" evidence="1">
    <location>
        <begin position="6"/>
        <end position="44"/>
    </location>
</feature>
<dbReference type="OrthoDB" id="628792at2759"/>
<dbReference type="EMBL" id="CAJGYO010000004">
    <property type="protein sequence ID" value="CAD6226077.1"/>
    <property type="molecule type" value="Genomic_DNA"/>
</dbReference>
<evidence type="ECO:0000313" key="3">
    <source>
        <dbReference type="EMBL" id="CAD6226077.1"/>
    </source>
</evidence>
<keyword evidence="4" id="KW-1185">Reference proteome</keyword>
<dbReference type="Proteomes" id="UP000604825">
    <property type="component" value="Unassembled WGS sequence"/>
</dbReference>
<dbReference type="SUPFAM" id="SSF81383">
    <property type="entry name" value="F-box domain"/>
    <property type="match status" value="1"/>
</dbReference>
<sequence length="363" mass="40468">MEELVEGLVEEILLHLPPGDPVSLLRTATVCRSWCRIMSAPGFRRRFGQRHRTAPMLGFLDNRKVAVQDDCFVGYVGYAVGFAPATPFRPRRSEHRDHRVLDSRHGRVLLTSMPWDPELEVWDPFTDELRELPEVPLPSPITWNAAVVCADYGACDHLVCRRGPFLVVFLDADGAKMRVHVYSSEAGAWSEPSYGPPSPEDGIEMVPSALVGNALCFLIDATNSILKYDLATRNMSVIHLPPNFVSDFKVLMTMGDGGLGFAMVERSTLWVCSMQTDPQGDDFWVPVRSIELGFDAGSINNDCVAFAPGVEVLFVGTEDGWFSIDLKSGRVRELVYCNAWTYALVPYMSFYTPDLHQYGVVPV</sequence>
<dbReference type="PANTHER" id="PTHR32133:SF386">
    <property type="entry name" value="F-BOX DOMAIN-CONTAINING PROTEIN"/>
    <property type="match status" value="1"/>
</dbReference>
<dbReference type="SUPFAM" id="SSF75011">
    <property type="entry name" value="3-carboxy-cis,cis-mucoante lactonizing enzyme"/>
    <property type="match status" value="1"/>
</dbReference>
<accession>A0A811NPS1</accession>
<dbReference type="Pfam" id="PF00646">
    <property type="entry name" value="F-box"/>
    <property type="match status" value="1"/>
</dbReference>
<evidence type="ECO:0000313" key="4">
    <source>
        <dbReference type="Proteomes" id="UP000604825"/>
    </source>
</evidence>
<dbReference type="InterPro" id="IPR056594">
    <property type="entry name" value="AT5G49610-like_b-prop"/>
</dbReference>
<gene>
    <name evidence="3" type="ORF">NCGR_LOCUS17949</name>
</gene>
<name>A0A811NPS1_9POAL</name>
<evidence type="ECO:0008006" key="5">
    <source>
        <dbReference type="Google" id="ProtNLM"/>
    </source>
</evidence>
<proteinExistence type="predicted"/>
<comment type="caution">
    <text evidence="3">The sequence shown here is derived from an EMBL/GenBank/DDBJ whole genome shotgun (WGS) entry which is preliminary data.</text>
</comment>
<dbReference type="Pfam" id="PF23635">
    <property type="entry name" value="Beta-prop_AT5G49610-like"/>
    <property type="match status" value="1"/>
</dbReference>
<evidence type="ECO:0000259" key="1">
    <source>
        <dbReference type="Pfam" id="PF00646"/>
    </source>
</evidence>
<organism evidence="3 4">
    <name type="scientific">Miscanthus lutarioriparius</name>
    <dbReference type="NCBI Taxonomy" id="422564"/>
    <lineage>
        <taxon>Eukaryota</taxon>
        <taxon>Viridiplantae</taxon>
        <taxon>Streptophyta</taxon>
        <taxon>Embryophyta</taxon>
        <taxon>Tracheophyta</taxon>
        <taxon>Spermatophyta</taxon>
        <taxon>Magnoliopsida</taxon>
        <taxon>Liliopsida</taxon>
        <taxon>Poales</taxon>
        <taxon>Poaceae</taxon>
        <taxon>PACMAD clade</taxon>
        <taxon>Panicoideae</taxon>
        <taxon>Andropogonodae</taxon>
        <taxon>Andropogoneae</taxon>
        <taxon>Saccharinae</taxon>
        <taxon>Miscanthus</taxon>
    </lineage>
</organism>